<evidence type="ECO:0000313" key="1">
    <source>
        <dbReference type="EMBL" id="WOK05459.1"/>
    </source>
</evidence>
<name>A0ABZ0IMR9_9BACT</name>
<reference evidence="1 2" key="1">
    <citation type="journal article" date="2023" name="Microbiol. Resour. Announc.">
        <title>Complete Genome Sequence of Imperialibacter roseus strain P4T.</title>
        <authorList>
            <person name="Tizabi D.R."/>
            <person name="Bachvaroff T."/>
            <person name="Hill R.T."/>
        </authorList>
    </citation>
    <scope>NUCLEOTIDE SEQUENCE [LARGE SCALE GENOMIC DNA]</scope>
    <source>
        <strain evidence="1 2">P4T</strain>
    </source>
</reference>
<accession>A0ABZ0IMR9</accession>
<gene>
    <name evidence="1" type="ORF">RT717_20505</name>
</gene>
<sequence length="149" mass="17149">MLTTAFYLGSLCTAAAQSKERPIDKDSPSWVLKQKKKNEAKKDFPRQEYPRYIIITETKGVLYGNPCALQETHKMGFEYVLLKEGQPGYETMWKKMTNNFFVKTGLVFRKSPFWKLILKHRIEDCRVNTGDFIGDASATEPEDIAPISF</sequence>
<organism evidence="1 2">
    <name type="scientific">Imperialibacter roseus</name>
    <dbReference type="NCBI Taxonomy" id="1324217"/>
    <lineage>
        <taxon>Bacteria</taxon>
        <taxon>Pseudomonadati</taxon>
        <taxon>Bacteroidota</taxon>
        <taxon>Cytophagia</taxon>
        <taxon>Cytophagales</taxon>
        <taxon>Flammeovirgaceae</taxon>
        <taxon>Imperialibacter</taxon>
    </lineage>
</organism>
<keyword evidence="2" id="KW-1185">Reference proteome</keyword>
<protein>
    <submittedName>
        <fullName evidence="1">Uncharacterized protein</fullName>
    </submittedName>
</protein>
<dbReference type="RefSeq" id="WP_317488218.1">
    <property type="nucleotide sequence ID" value="NZ_CP136051.1"/>
</dbReference>
<dbReference type="Proteomes" id="UP001302349">
    <property type="component" value="Chromosome"/>
</dbReference>
<evidence type="ECO:0000313" key="2">
    <source>
        <dbReference type="Proteomes" id="UP001302349"/>
    </source>
</evidence>
<proteinExistence type="predicted"/>
<dbReference type="EMBL" id="CP136051">
    <property type="protein sequence ID" value="WOK05459.1"/>
    <property type="molecule type" value="Genomic_DNA"/>
</dbReference>